<dbReference type="GO" id="GO:0003857">
    <property type="term" value="F:(3S)-3-hydroxyacyl-CoA dehydrogenase (NAD+) activity"/>
    <property type="evidence" value="ECO:0007669"/>
    <property type="project" value="UniProtKB-EC"/>
</dbReference>
<evidence type="ECO:0000256" key="49">
    <source>
        <dbReference type="RuleBase" id="RU000363"/>
    </source>
</evidence>
<evidence type="ECO:0000256" key="37">
    <source>
        <dbReference type="ARBA" id="ARBA00077243"/>
    </source>
</evidence>
<dbReference type="Antibodypedia" id="357">
    <property type="antibodies" value="563 antibodies from 42 providers"/>
</dbReference>
<protein>
    <recommendedName>
        <fullName evidence="36">3-hydroxyacyl-CoA dehydrogenase type-2</fullName>
        <ecNumber evidence="33">1.1.1.159</ecNumber>
        <ecNumber evidence="34">1.1.1.178</ecNumber>
        <ecNumber evidence="35">1.1.1.239</ecNumber>
        <ecNumber evidence="6">1.1.1.35</ecNumber>
        <ecNumber evidence="11">1.1.1.53</ecNumber>
        <ecNumber evidence="12">1.1.1.62</ecNumber>
    </recommendedName>
    <alternativeName>
        <fullName evidence="41">17-beta-estradiol 17-dehydrogenase</fullName>
    </alternativeName>
    <alternativeName>
        <fullName evidence="38">2-methyl-3-hydroxybutyryl-CoA dehydrogenase</fullName>
    </alternativeName>
    <alternativeName>
        <fullName evidence="37">3-alpha-(17-beta)-hydroxysteroid dehydrogenase (NAD(+))</fullName>
    </alternativeName>
    <alternativeName>
        <fullName evidence="46">3-hydroxy-2-methylbutyryl-CoA dehydrogenase</fullName>
    </alternativeName>
    <alternativeName>
        <fullName evidence="44">3-hydroxyacyl-CoA dehydrogenase type II</fullName>
    </alternativeName>
    <alternativeName>
        <fullName evidence="42">3alpha(or 20beta)-hydroxysteroid dehydrogenase</fullName>
    </alternativeName>
    <alternativeName>
        <fullName evidence="48">7-alpha-hydroxysteroid dehydrogenase</fullName>
    </alternativeName>
    <alternativeName>
        <fullName evidence="47">Endoplasmic reticulum-associated amyloid beta-peptide-binding protein</fullName>
    </alternativeName>
    <alternativeName>
        <fullName evidence="45">Mitochondrial ribonuclease P protein 2</fullName>
    </alternativeName>
    <alternativeName>
        <fullName evidence="39">Short chain dehydrogenase/reductase family 5C member 1</fullName>
    </alternativeName>
    <alternativeName>
        <fullName evidence="43">Short-chain type dehydrogenase/reductase XH98G2</fullName>
    </alternativeName>
    <alternativeName>
        <fullName evidence="40">Type II HADH</fullName>
    </alternativeName>
</protein>
<evidence type="ECO:0000256" key="20">
    <source>
        <dbReference type="ARBA" id="ARBA00050867"/>
    </source>
</evidence>
<evidence type="ECO:0000256" key="17">
    <source>
        <dbReference type="ARBA" id="ARBA00050285"/>
    </source>
</evidence>
<reference evidence="55" key="2">
    <citation type="journal article" date="2010" name="Cell">
        <title>A tissue-specific atlas of mouse protein phosphorylation and expression.</title>
        <authorList>
            <person name="Huttlin E.L."/>
            <person name="Jedrychowski M.P."/>
            <person name="Elias J.E."/>
            <person name="Goswami T."/>
            <person name="Rad R."/>
            <person name="Beausoleil S.A."/>
            <person name="Villen J."/>
            <person name="Haas W."/>
            <person name="Sowa M.E."/>
            <person name="Gygi S.P."/>
        </authorList>
    </citation>
    <scope>IDENTIFICATION BY MASS SPECTROMETRY [LARGE SCALE ANALYSIS]</scope>
</reference>
<comment type="pathway">
    <text evidence="13">Amino-acid degradation; L-isoleucine degradation.</text>
</comment>
<evidence type="ECO:0000256" key="47">
    <source>
        <dbReference type="ARBA" id="ARBA00083307"/>
    </source>
</evidence>
<dbReference type="VEuPathDB" id="HostDB:ENSMUSG00000025260"/>
<gene>
    <name evidence="50 51" type="primary">Hsd17b10</name>
</gene>
<evidence type="ECO:0000256" key="39">
    <source>
        <dbReference type="ARBA" id="ARBA00078708"/>
    </source>
</evidence>
<evidence type="ECO:0000256" key="14">
    <source>
        <dbReference type="ARBA" id="ARBA00049381"/>
    </source>
</evidence>
<comment type="catalytic activity">
    <reaction evidence="19">
        <text>17beta-hydroxy-5alpha-androstan-3-one + NAD(+) = 5alpha-androstan-3,17-dione + NADH + H(+)</text>
        <dbReference type="Rhea" id="RHEA:41992"/>
        <dbReference type="ChEBI" id="CHEBI:15378"/>
        <dbReference type="ChEBI" id="CHEBI:15994"/>
        <dbReference type="ChEBI" id="CHEBI:16330"/>
        <dbReference type="ChEBI" id="CHEBI:57540"/>
        <dbReference type="ChEBI" id="CHEBI:57945"/>
    </reaction>
    <physiologicalReaction direction="left-to-right" evidence="19">
        <dbReference type="Rhea" id="RHEA:41993"/>
    </physiologicalReaction>
</comment>
<evidence type="ECO:0000256" key="26">
    <source>
        <dbReference type="ARBA" id="ARBA00051839"/>
    </source>
</evidence>
<evidence type="ECO:0000313" key="51">
    <source>
        <dbReference type="MGI" id="MGI:1333871"/>
    </source>
</evidence>
<keyword evidence="10" id="KW-1135">Mitochondrion nucleoid</keyword>
<evidence type="ECO:0000256" key="19">
    <source>
        <dbReference type="ARBA" id="ARBA00050435"/>
    </source>
</evidence>
<evidence type="ECO:0000256" key="23">
    <source>
        <dbReference type="ARBA" id="ARBA00051324"/>
    </source>
</evidence>
<dbReference type="OrthoDB" id="1274115at2759"/>
<dbReference type="Bgee" id="ENSMUSG00000025260">
    <property type="expression patterns" value="Expressed in left lobe of liver and 271 other cell types or tissues"/>
</dbReference>
<dbReference type="PeptideAtlas" id="A2AFQ2"/>
<dbReference type="GO" id="GO:0008709">
    <property type="term" value="F:cholate 7-alpha-dehydrogenase (NAD+) activity"/>
    <property type="evidence" value="ECO:0007669"/>
    <property type="project" value="UniProtKB-EC"/>
</dbReference>
<dbReference type="ProteomicsDB" id="361948"/>
<evidence type="ECO:0000256" key="28">
    <source>
        <dbReference type="ARBA" id="ARBA00052417"/>
    </source>
</evidence>
<dbReference type="PROSITE" id="PS00061">
    <property type="entry name" value="ADH_SHORT"/>
    <property type="match status" value="1"/>
</dbReference>
<comment type="pathway">
    <text evidence="4">Lipid metabolism; fatty acid beta-oxidation.</text>
</comment>
<dbReference type="AGR" id="MGI:1333871"/>
<dbReference type="PRINTS" id="PR00081">
    <property type="entry name" value="GDHRDH"/>
</dbReference>
<evidence type="ECO:0007829" key="57">
    <source>
        <dbReference type="PubMed" id="23806337"/>
    </source>
</evidence>
<evidence type="ECO:0000256" key="8">
    <source>
        <dbReference type="ARBA" id="ARBA00023002"/>
    </source>
</evidence>
<comment type="pathway">
    <text evidence="2">Steroid metabolism.</text>
</comment>
<comment type="catalytic activity">
    <reaction evidence="22">
        <text>(3S)-3-hydroxybutanoyl-CoA + NAD(+) = acetoacetyl-CoA + NADH + H(+)</text>
        <dbReference type="Rhea" id="RHEA:30799"/>
        <dbReference type="ChEBI" id="CHEBI:15378"/>
        <dbReference type="ChEBI" id="CHEBI:57286"/>
        <dbReference type="ChEBI" id="CHEBI:57316"/>
        <dbReference type="ChEBI" id="CHEBI:57540"/>
        <dbReference type="ChEBI" id="CHEBI:57945"/>
    </reaction>
    <physiologicalReaction direction="left-to-right" evidence="22">
        <dbReference type="Rhea" id="RHEA:30800"/>
    </physiologicalReaction>
    <physiologicalReaction direction="right-to-left" evidence="22">
        <dbReference type="Rhea" id="RHEA:30801"/>
    </physiologicalReaction>
</comment>
<comment type="catalytic activity">
    <reaction evidence="28">
        <text>cortisone + NAD(+) = 17alpha-hydroxypregn-4-en-3,11,20-trione-21-al + NADH + H(+)</text>
        <dbReference type="Rhea" id="RHEA:42016"/>
        <dbReference type="ChEBI" id="CHEBI:15378"/>
        <dbReference type="ChEBI" id="CHEBI:16962"/>
        <dbReference type="ChEBI" id="CHEBI:57540"/>
        <dbReference type="ChEBI" id="CHEBI:57945"/>
        <dbReference type="ChEBI" id="CHEBI:78596"/>
    </reaction>
    <physiologicalReaction direction="left-to-right" evidence="28">
        <dbReference type="Rhea" id="RHEA:42017"/>
    </physiologicalReaction>
</comment>
<evidence type="ECO:0000256" key="43">
    <source>
        <dbReference type="ARBA" id="ARBA00081236"/>
    </source>
</evidence>
<dbReference type="GeneTree" id="ENSGT00940000155170"/>
<evidence type="ECO:0000313" key="50">
    <source>
        <dbReference type="Ensembl" id="ENSMUSP00000108236.4"/>
    </source>
</evidence>
<evidence type="ECO:0000256" key="6">
    <source>
        <dbReference type="ARBA" id="ARBA00013000"/>
    </source>
</evidence>
<evidence type="ECO:0000256" key="45">
    <source>
        <dbReference type="ARBA" id="ARBA00082399"/>
    </source>
</evidence>
<evidence type="ECO:0000256" key="29">
    <source>
        <dbReference type="ARBA" id="ARBA00052668"/>
    </source>
</evidence>
<evidence type="ECO:0000256" key="2">
    <source>
        <dbReference type="ARBA" id="ARBA00004854"/>
    </source>
</evidence>
<dbReference type="GO" id="GO:0047044">
    <property type="term" value="F:androstan-3-alpha,17-beta-diol dehydrogenase (NAD+) activity"/>
    <property type="evidence" value="ECO:0007669"/>
    <property type="project" value="UniProtKB-EC"/>
</dbReference>
<comment type="subunit">
    <text evidence="32">Homotetramer. Component of mitochondrial ribonuclease P, a complex composed of TRMT10C/MRPP1, HSD17B10/MRPP2 and PRORP/MRPP3. Interacts with TRMT10C/MRPP1; forming the MRPP1-MRPP2 subcomplex of the mitochondrial ribonuclease P complex.</text>
</comment>
<evidence type="ECO:0000256" key="3">
    <source>
        <dbReference type="ARBA" id="ARBA00004860"/>
    </source>
</evidence>
<comment type="catalytic activity">
    <reaction evidence="14">
        <text>17beta-estradiol + NAD(+) = estrone + NADH + H(+)</text>
        <dbReference type="Rhea" id="RHEA:24612"/>
        <dbReference type="ChEBI" id="CHEBI:15378"/>
        <dbReference type="ChEBI" id="CHEBI:16469"/>
        <dbReference type="ChEBI" id="CHEBI:17263"/>
        <dbReference type="ChEBI" id="CHEBI:57540"/>
        <dbReference type="ChEBI" id="CHEBI:57945"/>
        <dbReference type="EC" id="1.1.1.62"/>
    </reaction>
    <physiologicalReaction direction="left-to-right" evidence="14">
        <dbReference type="Rhea" id="RHEA:24613"/>
    </physiologicalReaction>
</comment>
<reference evidence="57" key="4">
    <citation type="journal article" date="2013" name="Mol. Cell">
        <title>SIRT5-mediated lysine desuccinylation impacts diverse metabolic pathways.</title>
        <authorList>
            <person name="Park J."/>
            <person name="Chen Y."/>
            <person name="Tishkoff D.X."/>
            <person name="Peng C."/>
            <person name="Tan M."/>
            <person name="Dai L."/>
            <person name="Xie Z."/>
            <person name="Zhang Y."/>
            <person name="Zwaans B.M."/>
            <person name="Skinner M.E."/>
            <person name="Lombard D.B."/>
            <person name="Zhao Y."/>
        </authorList>
    </citation>
    <scope>IDENTIFICATION BY MASS SPECTROMETRY [LARGE SCALE ANALYSIS]</scope>
</reference>
<keyword evidence="10" id="KW-0496">Mitochondrion</keyword>
<comment type="catalytic activity">
    <reaction evidence="20">
        <text>cholate + NAD(+) = 3alpha,12alpha-dihydroxy-7-oxo-5beta-cholanate + NADH + H(+)</text>
        <dbReference type="Rhea" id="RHEA:19409"/>
        <dbReference type="ChEBI" id="CHEBI:11893"/>
        <dbReference type="ChEBI" id="CHEBI:15378"/>
        <dbReference type="ChEBI" id="CHEBI:29747"/>
        <dbReference type="ChEBI" id="CHEBI:57540"/>
        <dbReference type="ChEBI" id="CHEBI:57945"/>
        <dbReference type="EC" id="1.1.1.159"/>
    </reaction>
    <physiologicalReaction direction="left-to-right" evidence="20">
        <dbReference type="Rhea" id="RHEA:19410"/>
    </physiologicalReaction>
</comment>
<keyword evidence="7" id="KW-0819">tRNA processing</keyword>
<comment type="catalytic activity">
    <reaction evidence="18">
        <text>5alpha-androstane-3alpha,17beta-diol + NAD(+) = 17beta-hydroxy-5alpha-androstan-3-one + NADH + H(+)</text>
        <dbReference type="Rhea" id="RHEA:42004"/>
        <dbReference type="ChEBI" id="CHEBI:15378"/>
        <dbReference type="ChEBI" id="CHEBI:16330"/>
        <dbReference type="ChEBI" id="CHEBI:36713"/>
        <dbReference type="ChEBI" id="CHEBI:57540"/>
        <dbReference type="ChEBI" id="CHEBI:57945"/>
        <dbReference type="EC" id="1.1.1.53"/>
    </reaction>
    <physiologicalReaction direction="right-to-left" evidence="18">
        <dbReference type="Rhea" id="RHEA:42006"/>
    </physiologicalReaction>
</comment>
<organism evidence="50 52">
    <name type="scientific">Mus musculus</name>
    <name type="common">Mouse</name>
    <dbReference type="NCBI Taxonomy" id="10090"/>
    <lineage>
        <taxon>Eukaryota</taxon>
        <taxon>Metazoa</taxon>
        <taxon>Chordata</taxon>
        <taxon>Craniata</taxon>
        <taxon>Vertebrata</taxon>
        <taxon>Euteleostomi</taxon>
        <taxon>Mammalia</taxon>
        <taxon>Eutheria</taxon>
        <taxon>Euarchontoglires</taxon>
        <taxon>Glires</taxon>
        <taxon>Rodentia</taxon>
        <taxon>Myomorpha</taxon>
        <taxon>Muroidea</taxon>
        <taxon>Muridae</taxon>
        <taxon>Murinae</taxon>
        <taxon>Mus</taxon>
        <taxon>Mus</taxon>
    </lineage>
</organism>
<dbReference type="SwissPalm" id="A2AFQ2"/>
<evidence type="ECO:0000256" key="44">
    <source>
        <dbReference type="ARBA" id="ARBA00082293"/>
    </source>
</evidence>
<evidence type="ECO:0007829" key="55">
    <source>
        <dbReference type="PubMed" id="21183079"/>
    </source>
</evidence>
<comment type="subcellular location">
    <subcellularLocation>
        <location evidence="1">Mitochondrion matrix</location>
        <location evidence="1">Mitochondrion nucleoid</location>
    </subcellularLocation>
</comment>
<evidence type="ECO:0000256" key="25">
    <source>
        <dbReference type="ARBA" id="ARBA00051831"/>
    </source>
</evidence>
<reference evidence="50 52" key="1">
    <citation type="journal article" date="2009" name="PLoS Biol.">
        <title>Lineage-specific biology revealed by a finished genome assembly of the mouse.</title>
        <authorList>
            <consortium name="Mouse Genome Sequencing Consortium"/>
            <person name="Church D.M."/>
            <person name="Goodstadt L."/>
            <person name="Hillier L.W."/>
            <person name="Zody M.C."/>
            <person name="Goldstein S."/>
            <person name="She X."/>
            <person name="Bult C.J."/>
            <person name="Agarwala R."/>
            <person name="Cherry J.L."/>
            <person name="DiCuccio M."/>
            <person name="Hlavina W."/>
            <person name="Kapustin Y."/>
            <person name="Meric P."/>
            <person name="Maglott D."/>
            <person name="Birtle Z."/>
            <person name="Marques A.C."/>
            <person name="Graves T."/>
            <person name="Zhou S."/>
            <person name="Teague B."/>
            <person name="Potamousis K."/>
            <person name="Churas C."/>
            <person name="Place M."/>
            <person name="Herschleb J."/>
            <person name="Runnheim R."/>
            <person name="Forrest D."/>
            <person name="Amos-Landgraf J."/>
            <person name="Schwartz D.C."/>
            <person name="Cheng Z."/>
            <person name="Lindblad-Toh K."/>
            <person name="Eichler E.E."/>
            <person name="Ponting C.P."/>
        </authorList>
    </citation>
    <scope>NUCLEOTIDE SEQUENCE [LARGE SCALE GENOMIC DNA]</scope>
    <source>
        <strain evidence="50 52">C57BL/6J</strain>
    </source>
</reference>
<comment type="catalytic activity">
    <reaction evidence="27">
        <text>5alpha-pregnan-20beta-ol-3-one + NAD(+) = 5alpha-pregnane-3,20-dione + NADH + H(+)</text>
        <dbReference type="Rhea" id="RHEA:42008"/>
        <dbReference type="ChEBI" id="CHEBI:15378"/>
        <dbReference type="ChEBI" id="CHEBI:28952"/>
        <dbReference type="ChEBI" id="CHEBI:57540"/>
        <dbReference type="ChEBI" id="CHEBI:57945"/>
        <dbReference type="ChEBI" id="CHEBI:78594"/>
    </reaction>
    <physiologicalReaction direction="left-to-right" evidence="27">
        <dbReference type="Rhea" id="RHEA:42009"/>
    </physiologicalReaction>
</comment>
<dbReference type="MGI" id="MGI:1333871">
    <property type="gene designation" value="Hsd17b10"/>
</dbReference>
<dbReference type="GO" id="GO:0042645">
    <property type="term" value="C:mitochondrial nucleoid"/>
    <property type="evidence" value="ECO:0007669"/>
    <property type="project" value="UniProtKB-SubCell"/>
</dbReference>
<evidence type="ECO:0000256" key="18">
    <source>
        <dbReference type="ARBA" id="ARBA00050365"/>
    </source>
</evidence>
<keyword evidence="52" id="KW-1185">Reference proteome</keyword>
<evidence type="ECO:0007829" key="54">
    <source>
        <dbReference type="ProteomicsDB" id="A2AFQ2"/>
    </source>
</evidence>
<evidence type="ECO:0000256" key="38">
    <source>
        <dbReference type="ARBA" id="ARBA00078147"/>
    </source>
</evidence>
<dbReference type="ExpressionAtlas" id="A2AFQ2">
    <property type="expression patterns" value="baseline and differential"/>
</dbReference>
<dbReference type="Proteomes" id="UP000000589">
    <property type="component" value="Chromosome X"/>
</dbReference>
<evidence type="ECO:0000256" key="27">
    <source>
        <dbReference type="ARBA" id="ARBA00052095"/>
    </source>
</evidence>
<dbReference type="GO" id="GO:0004303">
    <property type="term" value="F:estradiol 17-beta-dehydrogenase [NAD(P)+] activity"/>
    <property type="evidence" value="ECO:0007669"/>
    <property type="project" value="UniProtKB-EC"/>
</dbReference>
<evidence type="ECO:0000256" key="16">
    <source>
        <dbReference type="ARBA" id="ARBA00050232"/>
    </source>
</evidence>
<evidence type="ECO:0000256" key="12">
    <source>
        <dbReference type="ARBA" id="ARBA00024072"/>
    </source>
</evidence>
<dbReference type="EC" id="1.1.1.239" evidence="35"/>
<reference evidence="50" key="6">
    <citation type="submission" date="2025-08" db="UniProtKB">
        <authorList>
            <consortium name="Ensembl"/>
        </authorList>
    </citation>
    <scope>IDENTIFICATION</scope>
    <source>
        <strain evidence="50">C57BL/6J</strain>
    </source>
</reference>
<comment type="catalytic activity">
    <reaction evidence="24">
        <text>3beta,7beta-dihydroxy-5beta-cholan-24-oate + NAD(+) = 3beta-hydroxy-7-oxo-5beta-cholan-24-oate + NADH + H(+)</text>
        <dbReference type="Rhea" id="RHEA:42024"/>
        <dbReference type="ChEBI" id="CHEBI:15378"/>
        <dbReference type="ChEBI" id="CHEBI:57540"/>
        <dbReference type="ChEBI" id="CHEBI:57945"/>
        <dbReference type="ChEBI" id="CHEBI:78602"/>
        <dbReference type="ChEBI" id="CHEBI:78603"/>
    </reaction>
    <physiologicalReaction direction="left-to-right" evidence="24">
        <dbReference type="Rhea" id="RHEA:42025"/>
    </physiologicalReaction>
</comment>
<evidence type="ECO:0000256" key="22">
    <source>
        <dbReference type="ARBA" id="ARBA00051004"/>
    </source>
</evidence>
<evidence type="ECO:0000256" key="31">
    <source>
        <dbReference type="ARBA" id="ARBA00052975"/>
    </source>
</evidence>
<evidence type="ECO:0000256" key="35">
    <source>
        <dbReference type="ARBA" id="ARBA00066822"/>
    </source>
</evidence>
<comment type="catalytic activity">
    <reaction evidence="29">
        <text>11-dehydrocorticosterone + NAD(+) = pregn-4-ene-3,11,20,21-tetraone + NADH + H(+)</text>
        <dbReference type="Rhea" id="RHEA:42020"/>
        <dbReference type="ChEBI" id="CHEBI:15378"/>
        <dbReference type="ChEBI" id="CHEBI:57540"/>
        <dbReference type="ChEBI" id="CHEBI:57945"/>
        <dbReference type="ChEBI" id="CHEBI:78600"/>
        <dbReference type="ChEBI" id="CHEBI:78601"/>
    </reaction>
    <physiologicalReaction direction="left-to-right" evidence="29">
        <dbReference type="Rhea" id="RHEA:42021"/>
    </physiologicalReaction>
</comment>
<dbReference type="InterPro" id="IPR020904">
    <property type="entry name" value="Sc_DH/Rdtase_CS"/>
</dbReference>
<comment type="catalytic activity">
    <reaction evidence="17">
        <text>3alpha-hydroxy-5alpha-pregnan-20-one + NAD(+) = 5alpha-pregnane-3,20-dione + NADH + H(+)</text>
        <dbReference type="Rhea" id="RHEA:41980"/>
        <dbReference type="ChEBI" id="CHEBI:15378"/>
        <dbReference type="ChEBI" id="CHEBI:28952"/>
        <dbReference type="ChEBI" id="CHEBI:50169"/>
        <dbReference type="ChEBI" id="CHEBI:57540"/>
        <dbReference type="ChEBI" id="CHEBI:57945"/>
    </reaction>
    <physiologicalReaction direction="left-to-right" evidence="17">
        <dbReference type="Rhea" id="RHEA:41981"/>
    </physiologicalReaction>
</comment>
<evidence type="ECO:0000256" key="41">
    <source>
        <dbReference type="ARBA" id="ARBA00080198"/>
    </source>
</evidence>
<keyword evidence="53 54" id="KW-1267">Proteomics identification</keyword>
<evidence type="ECO:0000256" key="15">
    <source>
        <dbReference type="ARBA" id="ARBA00050141"/>
    </source>
</evidence>
<dbReference type="PhylomeDB" id="A2AFQ2"/>
<evidence type="ECO:0000256" key="32">
    <source>
        <dbReference type="ARBA" id="ARBA00065251"/>
    </source>
</evidence>
<dbReference type="PANTHER" id="PTHR43658">
    <property type="entry name" value="SHORT-CHAIN DEHYDROGENASE/REDUCTASE"/>
    <property type="match status" value="1"/>
</dbReference>
<evidence type="ECO:0000256" key="5">
    <source>
        <dbReference type="ARBA" id="ARBA00006484"/>
    </source>
</evidence>
<evidence type="ECO:0000313" key="52">
    <source>
        <dbReference type="Proteomes" id="UP000000589"/>
    </source>
</evidence>
<comment type="catalytic activity">
    <reaction evidence="16">
        <text>testosterone + NAD(+) = androst-4-ene-3,17-dione + NADH + H(+)</text>
        <dbReference type="Rhea" id="RHEA:14929"/>
        <dbReference type="ChEBI" id="CHEBI:15378"/>
        <dbReference type="ChEBI" id="CHEBI:16422"/>
        <dbReference type="ChEBI" id="CHEBI:17347"/>
        <dbReference type="ChEBI" id="CHEBI:57540"/>
        <dbReference type="ChEBI" id="CHEBI:57945"/>
        <dbReference type="EC" id="1.1.1.239"/>
    </reaction>
    <physiologicalReaction direction="left-to-right" evidence="16">
        <dbReference type="Rhea" id="RHEA:14930"/>
    </physiologicalReaction>
</comment>
<evidence type="ECO:0000256" key="36">
    <source>
        <dbReference type="ARBA" id="ARBA00072938"/>
    </source>
</evidence>
<dbReference type="FunFam" id="3.40.50.720:FF:000215">
    <property type="entry name" value="3-hydroxyacyl-CoA dehydrogenase type-2"/>
    <property type="match status" value="1"/>
</dbReference>
<evidence type="ECO:0000256" key="10">
    <source>
        <dbReference type="ARBA" id="ARBA00023271"/>
    </source>
</evidence>
<accession>A2AFQ2</accession>
<evidence type="ECO:0000256" key="24">
    <source>
        <dbReference type="ARBA" id="ARBA00051637"/>
    </source>
</evidence>
<evidence type="ECO:0000256" key="34">
    <source>
        <dbReference type="ARBA" id="ARBA00066638"/>
    </source>
</evidence>
<dbReference type="Pfam" id="PF00106">
    <property type="entry name" value="adh_short"/>
    <property type="match status" value="1"/>
</dbReference>
<evidence type="ECO:0000256" key="4">
    <source>
        <dbReference type="ARBA" id="ARBA00005005"/>
    </source>
</evidence>
<dbReference type="CDD" id="cd05371">
    <property type="entry name" value="HSD10-like_SDR_c"/>
    <property type="match status" value="1"/>
</dbReference>
<evidence type="ECO:0007829" key="53">
    <source>
        <dbReference type="PeptideAtlas" id="A2AFQ2"/>
    </source>
</evidence>
<evidence type="ECO:0007829" key="56">
    <source>
        <dbReference type="PubMed" id="23576753"/>
    </source>
</evidence>
<dbReference type="SMR" id="A2AFQ2"/>
<comment type="similarity">
    <text evidence="5 49">Belongs to the short-chain dehydrogenases/reductases (SDR) family.</text>
</comment>
<proteinExistence type="evidence at protein level"/>
<dbReference type="EC" id="1.1.1.62" evidence="12"/>
<dbReference type="PRINTS" id="PR00080">
    <property type="entry name" value="SDRFAMILY"/>
</dbReference>
<comment type="pathway">
    <text evidence="3">Lipid metabolism; bile acid biosynthesis.</text>
</comment>
<comment type="catalytic activity">
    <reaction evidence="26">
        <text>(2S,3S)-3-hydroxy-2-methylbutanoyl-CoA + NAD(+) = 2-methyl-3-oxobutanoyl-CoA + NADH + H(+)</text>
        <dbReference type="Rhea" id="RHEA:13281"/>
        <dbReference type="ChEBI" id="CHEBI:15378"/>
        <dbReference type="ChEBI" id="CHEBI:57312"/>
        <dbReference type="ChEBI" id="CHEBI:57335"/>
        <dbReference type="ChEBI" id="CHEBI:57540"/>
        <dbReference type="ChEBI" id="CHEBI:57945"/>
        <dbReference type="EC" id="1.1.1.178"/>
    </reaction>
    <physiologicalReaction direction="left-to-right" evidence="26">
        <dbReference type="Rhea" id="RHEA:13282"/>
    </physiologicalReaction>
</comment>
<reference evidence="56" key="5">
    <citation type="journal article" date="2013" name="Proc. Natl. Acad. Sci. U.S.A.">
        <title>Label-free quantitative proteomics of the lysine acetylome in mitochondria identifies substrates of SIRT3 in metabolic pathways.</title>
        <authorList>
            <person name="Rardin M.J."/>
            <person name="Newman J.C."/>
            <person name="Held J.M."/>
            <person name="Cusack M.P."/>
            <person name="Sorensen D.J."/>
            <person name="Li B."/>
            <person name="Schilling B."/>
            <person name="Mooney S.D."/>
            <person name="Kahn C.R."/>
            <person name="Verdin E."/>
            <person name="Gibson B.W."/>
        </authorList>
    </citation>
    <scope>IDENTIFICATION BY MASS SPECTROMETRY [LARGE SCALE ANALYSIS]</scope>
</reference>
<dbReference type="PANTHER" id="PTHR43658:SF8">
    <property type="entry name" value="17-BETA-HYDROXYSTEROID DEHYDROGENASE 14-RELATED"/>
    <property type="match status" value="1"/>
</dbReference>
<dbReference type="Ensembl" id="ENSMUST00000112617.4">
    <property type="protein sequence ID" value="ENSMUSP00000108236.4"/>
    <property type="gene ID" value="ENSMUSG00000025260.11"/>
</dbReference>
<dbReference type="SUPFAM" id="SSF51735">
    <property type="entry name" value="NAD(P)-binding Rossmann-fold domains"/>
    <property type="match status" value="1"/>
</dbReference>
<dbReference type="EC" id="1.1.1.53" evidence="11"/>
<evidence type="ECO:0000256" key="42">
    <source>
        <dbReference type="ARBA" id="ARBA00080687"/>
    </source>
</evidence>
<evidence type="ECO:0000256" key="13">
    <source>
        <dbReference type="ARBA" id="ARBA00037895"/>
    </source>
</evidence>
<dbReference type="EC" id="1.1.1.35" evidence="6"/>
<keyword evidence="9" id="KW-0520">NAD</keyword>
<dbReference type="GO" id="GO:0047015">
    <property type="term" value="F:3-hydroxy-2-methylbutyryl-CoA dehydrogenase activity"/>
    <property type="evidence" value="ECO:0007669"/>
    <property type="project" value="UniProtKB-EC"/>
</dbReference>
<evidence type="ECO:0000256" key="11">
    <source>
        <dbReference type="ARBA" id="ARBA00024071"/>
    </source>
</evidence>
<evidence type="ECO:0000256" key="7">
    <source>
        <dbReference type="ARBA" id="ARBA00022694"/>
    </source>
</evidence>
<evidence type="ECO:0000256" key="48">
    <source>
        <dbReference type="ARBA" id="ARBA00083663"/>
    </source>
</evidence>
<evidence type="ECO:0000256" key="9">
    <source>
        <dbReference type="ARBA" id="ARBA00023027"/>
    </source>
</evidence>
<evidence type="ECO:0000256" key="46">
    <source>
        <dbReference type="ARBA" id="ARBA00082463"/>
    </source>
</evidence>
<name>A2AFQ2_MOUSE</name>
<dbReference type="InterPro" id="IPR002347">
    <property type="entry name" value="SDR_fam"/>
</dbReference>
<reference evidence="50 52" key="3">
    <citation type="journal article" date="2011" name="PLoS Biol.">
        <title>Modernizing reference genome assemblies.</title>
        <authorList>
            <person name="Church D.M."/>
            <person name="Schneider V.A."/>
            <person name="Graves T."/>
            <person name="Auger K."/>
            <person name="Cunningham F."/>
            <person name="Bouk N."/>
            <person name="Chen H.C."/>
            <person name="Agarwala R."/>
            <person name="McLaren W.M."/>
            <person name="Ritchie G.R."/>
            <person name="Albracht D."/>
            <person name="Kremitzki M."/>
            <person name="Rock S."/>
            <person name="Kotkiewicz H."/>
            <person name="Kremitzki C."/>
            <person name="Wollam A."/>
            <person name="Trani L."/>
            <person name="Fulton L."/>
            <person name="Fulton R."/>
            <person name="Matthews L."/>
            <person name="Whitehead S."/>
            <person name="Chow W."/>
            <person name="Torrance J."/>
            <person name="Dunn M."/>
            <person name="Harden G."/>
            <person name="Threadgold G."/>
            <person name="Wood J."/>
            <person name="Collins J."/>
            <person name="Heath P."/>
            <person name="Griffiths G."/>
            <person name="Pelan S."/>
            <person name="Grafham D."/>
            <person name="Eichler E.E."/>
            <person name="Weinstock G."/>
            <person name="Mardis E.R."/>
            <person name="Wilson R.K."/>
            <person name="Howe K."/>
            <person name="Flicek P."/>
            <person name="Hubbard T."/>
        </authorList>
    </citation>
    <scope>NUCLEOTIDE SEQUENCE [LARGE SCALE GENOMIC DNA]</scope>
    <source>
        <strain evidence="50 52">C57BL/6J</strain>
    </source>
</reference>
<reference evidence="50" key="7">
    <citation type="submission" date="2025-09" db="UniProtKB">
        <authorList>
            <consortium name="Ensembl"/>
        </authorList>
    </citation>
    <scope>IDENTIFICATION</scope>
    <source>
        <strain evidence="50">C57BL/6J</strain>
    </source>
</reference>
<evidence type="ECO:0000256" key="1">
    <source>
        <dbReference type="ARBA" id="ARBA00004436"/>
    </source>
</evidence>
<evidence type="ECO:0000256" key="30">
    <source>
        <dbReference type="ARBA" id="ARBA00052683"/>
    </source>
</evidence>
<dbReference type="EC" id="1.1.1.159" evidence="33"/>
<comment type="catalytic activity">
    <reaction evidence="21">
        <text>cortisol + NAD(+) = 11beta,17alpha-dihydroxypregn-4-ene-3,20,21-trione + NADH + H(+)</text>
        <dbReference type="Rhea" id="RHEA:42012"/>
        <dbReference type="ChEBI" id="CHEBI:15378"/>
        <dbReference type="ChEBI" id="CHEBI:17650"/>
        <dbReference type="ChEBI" id="CHEBI:57540"/>
        <dbReference type="ChEBI" id="CHEBI:57945"/>
        <dbReference type="ChEBI" id="CHEBI:78595"/>
    </reaction>
    <physiologicalReaction direction="left-to-right" evidence="21">
        <dbReference type="Rhea" id="RHEA:42013"/>
    </physiologicalReaction>
</comment>
<comment type="catalytic activity">
    <reaction evidence="23">
        <text>(3S)-hydroxyhexadecanoyl-CoA + NAD(+) = 3-oxohexadecanoyl-CoA + NADH + H(+)</text>
        <dbReference type="Rhea" id="RHEA:31159"/>
        <dbReference type="ChEBI" id="CHEBI:15378"/>
        <dbReference type="ChEBI" id="CHEBI:57349"/>
        <dbReference type="ChEBI" id="CHEBI:57540"/>
        <dbReference type="ChEBI" id="CHEBI:57945"/>
        <dbReference type="ChEBI" id="CHEBI:62613"/>
    </reaction>
    <physiologicalReaction direction="left-to-right" evidence="23">
        <dbReference type="Rhea" id="RHEA:31160"/>
    </physiologicalReaction>
    <physiologicalReaction direction="right-to-left" evidence="23">
        <dbReference type="Rhea" id="RHEA:31161"/>
    </physiologicalReaction>
</comment>
<dbReference type="Gene3D" id="3.40.50.720">
    <property type="entry name" value="NAD(P)-binding Rossmann-like Domain"/>
    <property type="match status" value="1"/>
</dbReference>
<dbReference type="jPOST" id="A2AFQ2"/>
<dbReference type="AlphaFoldDB" id="A2AFQ2"/>
<dbReference type="EC" id="1.1.1.178" evidence="34"/>
<evidence type="ECO:0000256" key="33">
    <source>
        <dbReference type="ARBA" id="ARBA00066617"/>
    </source>
</evidence>
<comment type="catalytic activity">
    <reaction evidence="15">
        <text>a (3S)-3-hydroxyacyl-CoA + NAD(+) = a 3-oxoacyl-CoA + NADH + H(+)</text>
        <dbReference type="Rhea" id="RHEA:22432"/>
        <dbReference type="ChEBI" id="CHEBI:15378"/>
        <dbReference type="ChEBI" id="CHEBI:57318"/>
        <dbReference type="ChEBI" id="CHEBI:57540"/>
        <dbReference type="ChEBI" id="CHEBI:57945"/>
        <dbReference type="ChEBI" id="CHEBI:90726"/>
        <dbReference type="EC" id="1.1.1.35"/>
    </reaction>
    <physiologicalReaction direction="left-to-right" evidence="15">
        <dbReference type="Rhea" id="RHEA:22433"/>
    </physiologicalReaction>
    <physiologicalReaction direction="right-to-left" evidence="15">
        <dbReference type="Rhea" id="RHEA:22434"/>
    </physiologicalReaction>
</comment>
<evidence type="ECO:0000256" key="40">
    <source>
        <dbReference type="ARBA" id="ARBA00079624"/>
    </source>
</evidence>
<evidence type="ECO:0000256" key="21">
    <source>
        <dbReference type="ARBA" id="ARBA00050927"/>
    </source>
</evidence>
<comment type="catalytic activity">
    <reaction evidence="31">
        <text>chenodeoxycholate + NAD(+) = 7-oxolithocholate + NADH + H(+)</text>
        <dbReference type="Rhea" id="RHEA:42036"/>
        <dbReference type="ChEBI" id="CHEBI:15378"/>
        <dbReference type="ChEBI" id="CHEBI:36234"/>
        <dbReference type="ChEBI" id="CHEBI:57540"/>
        <dbReference type="ChEBI" id="CHEBI:57945"/>
        <dbReference type="ChEBI" id="CHEBI:78605"/>
    </reaction>
    <physiologicalReaction direction="left-to-right" evidence="31">
        <dbReference type="Rhea" id="RHEA:42037"/>
    </physiologicalReaction>
</comment>
<dbReference type="InterPro" id="IPR036291">
    <property type="entry name" value="NAD(P)-bd_dom_sf"/>
</dbReference>
<sequence>MAAAVRSVKGLVAVVTGGASGLGLATAKRLVGQGATAVLLDVPDSEGEAQAKKLGESCIFAPANVTSEKEIQAALTLAKEKFGRIDVAVNCAGIAVAIKTYHQKKNKIHTLEDFQRVINILHHGSTILQVNLIGTFNVIRLVAGEMGQNEPDQGGQRGVIINTASVAAFEGQVGQAAYSASKGGIVGMTLPIARDLAPTGIRVVTIAPGLFATPLLTTLPEKVRNFLASQVPFPSRLGDPAEYAHLVQTIIENPFLNGEVIRLDGAIRMQP</sequence>
<dbReference type="GO" id="GO:0008033">
    <property type="term" value="P:tRNA processing"/>
    <property type="evidence" value="ECO:0007669"/>
    <property type="project" value="UniProtKB-KW"/>
</dbReference>
<dbReference type="GO" id="GO:0047035">
    <property type="term" value="F:testosterone dehydrogenase (NAD+) activity"/>
    <property type="evidence" value="ECO:0007669"/>
    <property type="project" value="UniProtKB-EC"/>
</dbReference>
<comment type="catalytic activity">
    <reaction evidence="30">
        <text>(3S)-hydroxyoctanoyl-CoA + NAD(+) = 3-oxooctanoyl-CoA + NADH + H(+)</text>
        <dbReference type="Rhea" id="RHEA:31195"/>
        <dbReference type="ChEBI" id="CHEBI:15378"/>
        <dbReference type="ChEBI" id="CHEBI:57540"/>
        <dbReference type="ChEBI" id="CHEBI:57945"/>
        <dbReference type="ChEBI" id="CHEBI:62617"/>
        <dbReference type="ChEBI" id="CHEBI:62619"/>
    </reaction>
    <physiologicalReaction direction="left-to-right" evidence="30">
        <dbReference type="Rhea" id="RHEA:31196"/>
    </physiologicalReaction>
    <physiologicalReaction direction="right-to-left" evidence="30">
        <dbReference type="Rhea" id="RHEA:31197"/>
    </physiologicalReaction>
</comment>
<comment type="catalytic activity">
    <reaction evidence="25">
        <text>ursodeoxycholate + NAD(+) = 7-oxolithocholate + NADH + H(+)</text>
        <dbReference type="Rhea" id="RHEA:42028"/>
        <dbReference type="ChEBI" id="CHEBI:15378"/>
        <dbReference type="ChEBI" id="CHEBI:57540"/>
        <dbReference type="ChEBI" id="CHEBI:57945"/>
        <dbReference type="ChEBI" id="CHEBI:78604"/>
        <dbReference type="ChEBI" id="CHEBI:78605"/>
    </reaction>
    <physiologicalReaction direction="left-to-right" evidence="25">
        <dbReference type="Rhea" id="RHEA:42029"/>
    </physiologicalReaction>
</comment>
<keyword evidence="8" id="KW-0560">Oxidoreductase</keyword>